<name>A0ABR2ZQM3_9AGAR</name>
<organism evidence="2 3">
    <name type="scientific">Marasmius tenuissimus</name>
    <dbReference type="NCBI Taxonomy" id="585030"/>
    <lineage>
        <taxon>Eukaryota</taxon>
        <taxon>Fungi</taxon>
        <taxon>Dikarya</taxon>
        <taxon>Basidiomycota</taxon>
        <taxon>Agaricomycotina</taxon>
        <taxon>Agaricomycetes</taxon>
        <taxon>Agaricomycetidae</taxon>
        <taxon>Agaricales</taxon>
        <taxon>Marasmiineae</taxon>
        <taxon>Marasmiaceae</taxon>
        <taxon>Marasmius</taxon>
    </lineage>
</organism>
<feature type="region of interest" description="Disordered" evidence="1">
    <location>
        <begin position="1"/>
        <end position="24"/>
    </location>
</feature>
<dbReference type="EMBL" id="JBBXMP010000087">
    <property type="protein sequence ID" value="KAL0063174.1"/>
    <property type="molecule type" value="Genomic_DNA"/>
</dbReference>
<proteinExistence type="predicted"/>
<feature type="compositionally biased region" description="Acidic residues" evidence="1">
    <location>
        <begin position="230"/>
        <end position="245"/>
    </location>
</feature>
<keyword evidence="3" id="KW-1185">Reference proteome</keyword>
<feature type="compositionally biased region" description="Low complexity" evidence="1">
    <location>
        <begin position="78"/>
        <end position="107"/>
    </location>
</feature>
<comment type="caution">
    <text evidence="2">The sequence shown here is derived from an EMBL/GenBank/DDBJ whole genome shotgun (WGS) entry which is preliminary data.</text>
</comment>
<feature type="region of interest" description="Disordered" evidence="1">
    <location>
        <begin position="78"/>
        <end position="133"/>
    </location>
</feature>
<evidence type="ECO:0000313" key="3">
    <source>
        <dbReference type="Proteomes" id="UP001437256"/>
    </source>
</evidence>
<feature type="compositionally biased region" description="Basic residues" evidence="1">
    <location>
        <begin position="252"/>
        <end position="261"/>
    </location>
</feature>
<dbReference type="Proteomes" id="UP001437256">
    <property type="component" value="Unassembled WGS sequence"/>
</dbReference>
<reference evidence="2 3" key="1">
    <citation type="submission" date="2024-05" db="EMBL/GenBank/DDBJ databases">
        <title>A draft genome resource for the thread blight pathogen Marasmius tenuissimus strain MS-2.</title>
        <authorList>
            <person name="Yulfo-Soto G.E."/>
            <person name="Baruah I.K."/>
            <person name="Amoako-Attah I."/>
            <person name="Bukari Y."/>
            <person name="Meinhardt L.W."/>
            <person name="Bailey B.A."/>
            <person name="Cohen S.P."/>
        </authorList>
    </citation>
    <scope>NUCLEOTIDE SEQUENCE [LARGE SCALE GENOMIC DNA]</scope>
    <source>
        <strain evidence="2 3">MS-2</strain>
    </source>
</reference>
<gene>
    <name evidence="2" type="ORF">AAF712_009968</name>
</gene>
<feature type="compositionally biased region" description="Basic and acidic residues" evidence="1">
    <location>
        <begin position="212"/>
        <end position="229"/>
    </location>
</feature>
<feature type="compositionally biased region" description="Polar residues" evidence="1">
    <location>
        <begin position="12"/>
        <end position="24"/>
    </location>
</feature>
<feature type="region of interest" description="Disordered" evidence="1">
    <location>
        <begin position="212"/>
        <end position="261"/>
    </location>
</feature>
<protein>
    <submittedName>
        <fullName evidence="2">Uncharacterized protein</fullName>
    </submittedName>
</protein>
<accession>A0ABR2ZQM3</accession>
<evidence type="ECO:0000256" key="1">
    <source>
        <dbReference type="SAM" id="MobiDB-lite"/>
    </source>
</evidence>
<sequence>MNFPPPDFSLPPTKSSVPSLTFSRRTARRPKYIPLYATVIPKRVPPRLSIHRVLPAKVICHPYSRREPRRPVRVEILSSSSEGSDGAHSNESAPSDSSGSPGDVPESPLTPSPDERVSPGPSRAEPIRIPPPTVTKLTVASAGWNAAQQKEYRGIARKAVQKYLDSRLSLQQQDFLKREAAKKHIEDAVPVFQNHKDSWGADLLLRDQIRSLRNTGDAKTRRADRKAKDEDGDDESDDEDAVDAPEPDKATGKRRAKGRTT</sequence>
<evidence type="ECO:0000313" key="2">
    <source>
        <dbReference type="EMBL" id="KAL0063174.1"/>
    </source>
</evidence>